<dbReference type="PROSITE" id="PS52015">
    <property type="entry name" value="TONB_CTD"/>
    <property type="match status" value="1"/>
</dbReference>
<evidence type="ECO:0000313" key="7">
    <source>
        <dbReference type="Proteomes" id="UP001302072"/>
    </source>
</evidence>
<dbReference type="SUPFAM" id="SSF74653">
    <property type="entry name" value="TolA/TonB C-terminal domain"/>
    <property type="match status" value="1"/>
</dbReference>
<proteinExistence type="predicted"/>
<dbReference type="InterPro" id="IPR006260">
    <property type="entry name" value="TonB/TolA_C"/>
</dbReference>
<reference evidence="6 7" key="1">
    <citation type="submission" date="2022-12" db="EMBL/GenBank/DDBJ databases">
        <title>Two new species, Stenotrophomonas aracearum and Stenotrophomonas oahuensis, isolated from Anthurium (Araceae family) in Hawaii.</title>
        <authorList>
            <person name="Chunag S.C."/>
            <person name="Dobhal S."/>
            <person name="Alvarez A."/>
            <person name="Arif M."/>
        </authorList>
    </citation>
    <scope>NUCLEOTIDE SEQUENCE [LARGE SCALE GENOMIC DNA]</scope>
    <source>
        <strain evidence="6 7">A5586</strain>
    </source>
</reference>
<organism evidence="6 7">
    <name type="scientific">Stenotrophomonas oahuensis</name>
    <dbReference type="NCBI Taxonomy" id="3003271"/>
    <lineage>
        <taxon>Bacteria</taxon>
        <taxon>Pseudomonadati</taxon>
        <taxon>Pseudomonadota</taxon>
        <taxon>Gammaproteobacteria</taxon>
        <taxon>Lysobacterales</taxon>
        <taxon>Lysobacteraceae</taxon>
        <taxon>Stenotrophomonas</taxon>
    </lineage>
</organism>
<keyword evidence="2" id="KW-0812">Transmembrane</keyword>
<dbReference type="EMBL" id="CP115541">
    <property type="protein sequence ID" value="WNH53861.1"/>
    <property type="molecule type" value="Genomic_DNA"/>
</dbReference>
<gene>
    <name evidence="6" type="ORF">PDM29_06160</name>
</gene>
<feature type="domain" description="TonB C-terminal" evidence="5">
    <location>
        <begin position="26"/>
        <end position="117"/>
    </location>
</feature>
<dbReference type="Gene3D" id="3.30.1150.10">
    <property type="match status" value="1"/>
</dbReference>
<accession>A0ABY9YSF1</accession>
<keyword evidence="3" id="KW-1133">Transmembrane helix</keyword>
<name>A0ABY9YSF1_9GAMM</name>
<evidence type="ECO:0000256" key="3">
    <source>
        <dbReference type="ARBA" id="ARBA00022989"/>
    </source>
</evidence>
<protein>
    <submittedName>
        <fullName evidence="6">TonB family protein</fullName>
    </submittedName>
</protein>
<keyword evidence="7" id="KW-1185">Reference proteome</keyword>
<sequence length="196" mass="20826">MHVKHVVAFLLAVPLVAAGQQSAEAPERLRPVMIIAGSAHYPLELADKGVQGQAVFSTEVRVDGTFAPSVLVEPSGSAELDAAAIKVVAGLKANPQKVAKAVLLPVLFYKDSVNNLHLKTCAQFNTDLAYFATNFPAKPADEMNIFNMATAVITTVGGVDMSSIGKLSSAPQKTVDACAKRPKRLFMEEFMKSVGK</sequence>
<evidence type="ECO:0000256" key="4">
    <source>
        <dbReference type="ARBA" id="ARBA00023136"/>
    </source>
</evidence>
<dbReference type="RefSeq" id="WP_311192991.1">
    <property type="nucleotide sequence ID" value="NZ_CP115541.1"/>
</dbReference>
<comment type="subcellular location">
    <subcellularLocation>
        <location evidence="1">Membrane</location>
        <topology evidence="1">Single-pass membrane protein</topology>
    </subcellularLocation>
</comment>
<evidence type="ECO:0000256" key="1">
    <source>
        <dbReference type="ARBA" id="ARBA00004167"/>
    </source>
</evidence>
<evidence type="ECO:0000259" key="5">
    <source>
        <dbReference type="PROSITE" id="PS52015"/>
    </source>
</evidence>
<evidence type="ECO:0000313" key="6">
    <source>
        <dbReference type="EMBL" id="WNH53861.1"/>
    </source>
</evidence>
<keyword evidence="4" id="KW-0472">Membrane</keyword>
<dbReference type="NCBIfam" id="TIGR01352">
    <property type="entry name" value="tonB_Cterm"/>
    <property type="match status" value="1"/>
</dbReference>
<dbReference type="Proteomes" id="UP001302072">
    <property type="component" value="Chromosome"/>
</dbReference>
<dbReference type="Pfam" id="PF03544">
    <property type="entry name" value="TonB_C"/>
    <property type="match status" value="1"/>
</dbReference>
<dbReference type="InterPro" id="IPR037682">
    <property type="entry name" value="TonB_C"/>
</dbReference>
<evidence type="ECO:0000256" key="2">
    <source>
        <dbReference type="ARBA" id="ARBA00022692"/>
    </source>
</evidence>